<keyword evidence="2" id="KW-0229">DNA integration</keyword>
<feature type="domain" description="Core-binding (CB)" evidence="8">
    <location>
        <begin position="112"/>
        <end position="192"/>
    </location>
</feature>
<dbReference type="EMBL" id="JAUKPO010000035">
    <property type="protein sequence ID" value="MDO1450726.1"/>
    <property type="molecule type" value="Genomic_DNA"/>
</dbReference>
<dbReference type="Proteomes" id="UP001168528">
    <property type="component" value="Unassembled WGS sequence"/>
</dbReference>
<evidence type="ECO:0000256" key="2">
    <source>
        <dbReference type="ARBA" id="ARBA00022908"/>
    </source>
</evidence>
<dbReference type="Pfam" id="PF02899">
    <property type="entry name" value="Phage_int_SAM_1"/>
    <property type="match status" value="1"/>
</dbReference>
<evidence type="ECO:0000259" key="7">
    <source>
        <dbReference type="PROSITE" id="PS51898"/>
    </source>
</evidence>
<evidence type="ECO:0000256" key="3">
    <source>
        <dbReference type="ARBA" id="ARBA00023125"/>
    </source>
</evidence>
<name>A0ABT8RF38_9BACT</name>
<keyword evidence="10" id="KW-1185">Reference proteome</keyword>
<keyword evidence="4" id="KW-0233">DNA recombination</keyword>
<comment type="similarity">
    <text evidence="1">Belongs to the 'phage' integrase family.</text>
</comment>
<dbReference type="Gene3D" id="1.10.443.10">
    <property type="entry name" value="Intergrase catalytic core"/>
    <property type="match status" value="1"/>
</dbReference>
<dbReference type="SUPFAM" id="SSF56349">
    <property type="entry name" value="DNA breaking-rejoining enzymes"/>
    <property type="match status" value="1"/>
</dbReference>
<sequence length="402" mass="46427">MNPKQSFPVKQNKTTNPETGISKPTEAILTISQVLGYFEHTLKKPNNYLRIVRRYLEFCVEQQYFIDPISMALYTSGQRPSLVSPVRRFIKFAAGHHINKVKADTNDKKKPPANSPYILAFLHDSKTLRGEQSKESYLKALNTFFHYIDDNELSFNGNVVNEFIMELKKDDKSAFTINLYLSAIKQFTKWLLSNRVRLGLDLNLHQIEALRDVENVRGLKIERKFYKDSLSENQRKQLLDNIQDPRDRAIIALLSITGLRTVEITRLQIMDVNLENGLLYVLGKGKATKAVVKLFELTKKSLSQYIESVKPIDKAQKGIYLFGKLKTSQVQYIARKYLIKNNLKKKGVSPHSLRHTAGQVLLANGAQPMYVQRQLRHQQFETTQFYIQKQIEKDFLEGMPDK</sequence>
<dbReference type="InterPro" id="IPR002104">
    <property type="entry name" value="Integrase_catalytic"/>
</dbReference>
<proteinExistence type="inferred from homology"/>
<dbReference type="InterPro" id="IPR011010">
    <property type="entry name" value="DNA_brk_join_enz"/>
</dbReference>
<dbReference type="Gene3D" id="1.10.150.130">
    <property type="match status" value="1"/>
</dbReference>
<evidence type="ECO:0000259" key="8">
    <source>
        <dbReference type="PROSITE" id="PS51900"/>
    </source>
</evidence>
<feature type="compositionally biased region" description="Polar residues" evidence="6">
    <location>
        <begin position="1"/>
        <end position="19"/>
    </location>
</feature>
<keyword evidence="3 5" id="KW-0238">DNA-binding</keyword>
<feature type="region of interest" description="Disordered" evidence="6">
    <location>
        <begin position="1"/>
        <end position="21"/>
    </location>
</feature>
<gene>
    <name evidence="9" type="ORF">Q0590_30920</name>
</gene>
<dbReference type="InterPro" id="IPR010998">
    <property type="entry name" value="Integrase_recombinase_N"/>
</dbReference>
<dbReference type="PROSITE" id="PS51900">
    <property type="entry name" value="CB"/>
    <property type="match status" value="1"/>
</dbReference>
<evidence type="ECO:0000313" key="9">
    <source>
        <dbReference type="EMBL" id="MDO1450726.1"/>
    </source>
</evidence>
<evidence type="ECO:0000256" key="6">
    <source>
        <dbReference type="SAM" id="MobiDB-lite"/>
    </source>
</evidence>
<dbReference type="InterPro" id="IPR050090">
    <property type="entry name" value="Tyrosine_recombinase_XerCD"/>
</dbReference>
<dbReference type="PROSITE" id="PS51898">
    <property type="entry name" value="TYR_RECOMBINASE"/>
    <property type="match status" value="1"/>
</dbReference>
<dbReference type="InterPro" id="IPR044068">
    <property type="entry name" value="CB"/>
</dbReference>
<organism evidence="9 10">
    <name type="scientific">Rhodocytophaga aerolata</name>
    <dbReference type="NCBI Taxonomy" id="455078"/>
    <lineage>
        <taxon>Bacteria</taxon>
        <taxon>Pseudomonadati</taxon>
        <taxon>Bacteroidota</taxon>
        <taxon>Cytophagia</taxon>
        <taxon>Cytophagales</taxon>
        <taxon>Rhodocytophagaceae</taxon>
        <taxon>Rhodocytophaga</taxon>
    </lineage>
</organism>
<dbReference type="Pfam" id="PF00589">
    <property type="entry name" value="Phage_integrase"/>
    <property type="match status" value="1"/>
</dbReference>
<feature type="domain" description="Tyr recombinase" evidence="7">
    <location>
        <begin position="225"/>
        <end position="400"/>
    </location>
</feature>
<dbReference type="PANTHER" id="PTHR30349:SF41">
    <property type="entry name" value="INTEGRASE_RECOMBINASE PROTEIN MJ0367-RELATED"/>
    <property type="match status" value="1"/>
</dbReference>
<dbReference type="InterPro" id="IPR013762">
    <property type="entry name" value="Integrase-like_cat_sf"/>
</dbReference>
<evidence type="ECO:0000256" key="4">
    <source>
        <dbReference type="ARBA" id="ARBA00023172"/>
    </source>
</evidence>
<protein>
    <submittedName>
        <fullName evidence="9">Tyrosine-type recombinase/integrase</fullName>
    </submittedName>
</protein>
<dbReference type="PANTHER" id="PTHR30349">
    <property type="entry name" value="PHAGE INTEGRASE-RELATED"/>
    <property type="match status" value="1"/>
</dbReference>
<dbReference type="InterPro" id="IPR004107">
    <property type="entry name" value="Integrase_SAM-like_N"/>
</dbReference>
<comment type="caution">
    <text evidence="9">The sequence shown here is derived from an EMBL/GenBank/DDBJ whole genome shotgun (WGS) entry which is preliminary data.</text>
</comment>
<evidence type="ECO:0000256" key="5">
    <source>
        <dbReference type="PROSITE-ProRule" id="PRU01248"/>
    </source>
</evidence>
<accession>A0ABT8RF38</accession>
<reference evidence="9" key="1">
    <citation type="submission" date="2023-07" db="EMBL/GenBank/DDBJ databases">
        <title>The genome sequence of Rhodocytophaga aerolata KACC 12507.</title>
        <authorList>
            <person name="Zhang X."/>
        </authorList>
    </citation>
    <scope>NUCLEOTIDE SEQUENCE</scope>
    <source>
        <strain evidence="9">KACC 12507</strain>
    </source>
</reference>
<dbReference type="RefSeq" id="WP_302041524.1">
    <property type="nucleotide sequence ID" value="NZ_JAUKPO010000035.1"/>
</dbReference>
<evidence type="ECO:0000313" key="10">
    <source>
        <dbReference type="Proteomes" id="UP001168528"/>
    </source>
</evidence>
<evidence type="ECO:0000256" key="1">
    <source>
        <dbReference type="ARBA" id="ARBA00008857"/>
    </source>
</evidence>